<dbReference type="EMBL" id="CAHIKZ030001391">
    <property type="protein sequence ID" value="CAE1262475.1"/>
    <property type="molecule type" value="Genomic_DNA"/>
</dbReference>
<protein>
    <submittedName>
        <fullName evidence="3">Uncharacterized protein</fullName>
    </submittedName>
</protein>
<keyword evidence="2" id="KW-0732">Signal</keyword>
<dbReference type="InterPro" id="IPR028082">
    <property type="entry name" value="Peripla_BP_I"/>
</dbReference>
<evidence type="ECO:0000256" key="2">
    <source>
        <dbReference type="SAM" id="SignalP"/>
    </source>
</evidence>
<gene>
    <name evidence="3" type="ORF">SPHA_33247</name>
</gene>
<organism evidence="3 4">
    <name type="scientific">Acanthosepion pharaonis</name>
    <name type="common">Pharaoh cuttlefish</name>
    <name type="synonym">Sepia pharaonis</name>
    <dbReference type="NCBI Taxonomy" id="158019"/>
    <lineage>
        <taxon>Eukaryota</taxon>
        <taxon>Metazoa</taxon>
        <taxon>Spiralia</taxon>
        <taxon>Lophotrochozoa</taxon>
        <taxon>Mollusca</taxon>
        <taxon>Cephalopoda</taxon>
        <taxon>Coleoidea</taxon>
        <taxon>Decapodiformes</taxon>
        <taxon>Sepiida</taxon>
        <taxon>Sepiina</taxon>
        <taxon>Sepiidae</taxon>
        <taxon>Acanthosepion</taxon>
    </lineage>
</organism>
<evidence type="ECO:0000313" key="4">
    <source>
        <dbReference type="Proteomes" id="UP000597762"/>
    </source>
</evidence>
<sequence>MKFSSFFFSFAGVLLCMSQEDIYRLLFSSKLPGFISKHRALFAFNPNPYLTVQEYIREITDTRTSNGQPQGEAVVRRIMEYLFVLQAAFVPEPPPSDTNFVVEMIRYNSSFNYQQNNTKMLPKHHGAKRPSNSSSHRDTTSDIYETKLRYLDVIQDSIQLAAYAINKTWSCPTMTELKVALRNTTFWTVDGWIIIDRRSMVRHEFVLYDFKPEANRFEAGLVFFSSRPGLRTETYCSWRTTLAKWMENLP</sequence>
<comment type="caution">
    <text evidence="3">The sequence shown here is derived from an EMBL/GenBank/DDBJ whole genome shotgun (WGS) entry which is preliminary data.</text>
</comment>
<feature type="signal peptide" evidence="2">
    <location>
        <begin position="1"/>
        <end position="18"/>
    </location>
</feature>
<name>A0A812CDI1_ACAPH</name>
<reference evidence="3" key="1">
    <citation type="submission" date="2021-01" db="EMBL/GenBank/DDBJ databases">
        <authorList>
            <person name="Li R."/>
            <person name="Bekaert M."/>
        </authorList>
    </citation>
    <scope>NUCLEOTIDE SEQUENCE</scope>
    <source>
        <strain evidence="3">Farmed</strain>
    </source>
</reference>
<dbReference type="Proteomes" id="UP000597762">
    <property type="component" value="Unassembled WGS sequence"/>
</dbReference>
<dbReference type="AlphaFoldDB" id="A0A812CDI1"/>
<evidence type="ECO:0000256" key="1">
    <source>
        <dbReference type="SAM" id="MobiDB-lite"/>
    </source>
</evidence>
<accession>A0A812CDI1</accession>
<proteinExistence type="predicted"/>
<feature type="region of interest" description="Disordered" evidence="1">
    <location>
        <begin position="120"/>
        <end position="139"/>
    </location>
</feature>
<dbReference type="SUPFAM" id="SSF53822">
    <property type="entry name" value="Periplasmic binding protein-like I"/>
    <property type="match status" value="1"/>
</dbReference>
<keyword evidence="4" id="KW-1185">Reference proteome</keyword>
<feature type="chain" id="PRO_5032770933" evidence="2">
    <location>
        <begin position="19"/>
        <end position="250"/>
    </location>
</feature>
<evidence type="ECO:0000313" key="3">
    <source>
        <dbReference type="EMBL" id="CAE1262475.1"/>
    </source>
</evidence>